<protein>
    <submittedName>
        <fullName evidence="1">Uncharacterized protein</fullName>
    </submittedName>
</protein>
<organism evidence="1 2">
    <name type="scientific">Microcoleus asticus IPMA8</name>
    <dbReference type="NCBI Taxonomy" id="2563858"/>
    <lineage>
        <taxon>Bacteria</taxon>
        <taxon>Bacillati</taxon>
        <taxon>Cyanobacteriota</taxon>
        <taxon>Cyanophyceae</taxon>
        <taxon>Oscillatoriophycideae</taxon>
        <taxon>Oscillatoriales</taxon>
        <taxon>Microcoleaceae</taxon>
        <taxon>Microcoleus</taxon>
        <taxon>Microcoleus asticus</taxon>
    </lineage>
</organism>
<dbReference type="EMBL" id="SRRZ01000112">
    <property type="protein sequence ID" value="NQE37096.1"/>
    <property type="molecule type" value="Genomic_DNA"/>
</dbReference>
<name>A0ABX2D3L4_9CYAN</name>
<keyword evidence="2" id="KW-1185">Reference proteome</keyword>
<reference evidence="1 2" key="1">
    <citation type="journal article" date="2020" name="Sci. Rep.">
        <title>A novel cyanobacterial geosmin producer, revising GeoA distribution and dispersion patterns in Bacteria.</title>
        <authorList>
            <person name="Churro C."/>
            <person name="Semedo-Aguiar A.P."/>
            <person name="Silva A.D."/>
            <person name="Pereira-Leal J.B."/>
            <person name="Leite R.B."/>
        </authorList>
    </citation>
    <scope>NUCLEOTIDE SEQUENCE [LARGE SCALE GENOMIC DNA]</scope>
    <source>
        <strain evidence="1 2">IPMA8</strain>
    </source>
</reference>
<evidence type="ECO:0000313" key="1">
    <source>
        <dbReference type="EMBL" id="NQE37096.1"/>
    </source>
</evidence>
<dbReference type="Proteomes" id="UP000702425">
    <property type="component" value="Unassembled WGS sequence"/>
</dbReference>
<gene>
    <name evidence="1" type="ORF">E5S67_04864</name>
</gene>
<sequence length="74" mass="7979">MLAIRSCSLSAKLLTYLINLRDTLVIASGHITWGLPVLGEKSVVGCVAFARSFYFPKLFAQITAPVAARLAVIN</sequence>
<comment type="caution">
    <text evidence="1">The sequence shown here is derived from an EMBL/GenBank/DDBJ whole genome shotgun (WGS) entry which is preliminary data.</text>
</comment>
<accession>A0ABX2D3L4</accession>
<proteinExistence type="predicted"/>
<evidence type="ECO:0000313" key="2">
    <source>
        <dbReference type="Proteomes" id="UP000702425"/>
    </source>
</evidence>